<dbReference type="InterPro" id="IPR050682">
    <property type="entry name" value="ModA/WtpA"/>
</dbReference>
<dbReference type="OrthoDB" id="9785015at2"/>
<evidence type="ECO:0000313" key="6">
    <source>
        <dbReference type="EMBL" id="AIT60833.1"/>
    </source>
</evidence>
<keyword evidence="3 5" id="KW-0732">Signal</keyword>
<dbReference type="PANTHER" id="PTHR30632:SF0">
    <property type="entry name" value="SULFATE-BINDING PROTEIN"/>
    <property type="match status" value="1"/>
</dbReference>
<feature type="signal peptide" evidence="5">
    <location>
        <begin position="1"/>
        <end position="23"/>
    </location>
</feature>
<gene>
    <name evidence="6" type="ORF">CDOO_05880</name>
</gene>
<feature type="chain" id="PRO_5039404721" evidence="5">
    <location>
        <begin position="24"/>
        <end position="276"/>
    </location>
</feature>
<dbReference type="Pfam" id="PF13531">
    <property type="entry name" value="SBP_bac_11"/>
    <property type="match status" value="1"/>
</dbReference>
<dbReference type="PANTHER" id="PTHR30632">
    <property type="entry name" value="MOLYBDATE-BINDING PERIPLASMIC PROTEIN"/>
    <property type="match status" value="1"/>
</dbReference>
<dbReference type="Gene3D" id="3.40.190.10">
    <property type="entry name" value="Periplasmic binding protein-like II"/>
    <property type="match status" value="2"/>
</dbReference>
<dbReference type="GO" id="GO:0030973">
    <property type="term" value="F:molybdate ion binding"/>
    <property type="evidence" value="ECO:0007669"/>
    <property type="project" value="TreeGrafter"/>
</dbReference>
<evidence type="ECO:0000256" key="5">
    <source>
        <dbReference type="SAM" id="SignalP"/>
    </source>
</evidence>
<dbReference type="eggNOG" id="COG0725">
    <property type="taxonomic scope" value="Bacteria"/>
</dbReference>
<evidence type="ECO:0000256" key="1">
    <source>
        <dbReference type="ARBA" id="ARBA00009175"/>
    </source>
</evidence>
<dbReference type="HOGENOM" id="CLU_065520_0_1_11"/>
<feature type="binding site" evidence="4">
    <location>
        <position position="93"/>
    </location>
    <ligand>
        <name>molybdate</name>
        <dbReference type="ChEBI" id="CHEBI:36264"/>
    </ligand>
</feature>
<evidence type="ECO:0000256" key="3">
    <source>
        <dbReference type="ARBA" id="ARBA00022729"/>
    </source>
</evidence>
<dbReference type="GO" id="GO:0046872">
    <property type="term" value="F:metal ion binding"/>
    <property type="evidence" value="ECO:0007669"/>
    <property type="project" value="UniProtKB-KW"/>
</dbReference>
<dbReference type="KEGG" id="cdo:CDOO_05880"/>
<evidence type="ECO:0000256" key="2">
    <source>
        <dbReference type="ARBA" id="ARBA00022723"/>
    </source>
</evidence>
<keyword evidence="7" id="KW-1185">Reference proteome</keyword>
<proteinExistence type="inferred from homology"/>
<dbReference type="GO" id="GO:0015689">
    <property type="term" value="P:molybdate ion transport"/>
    <property type="evidence" value="ECO:0007669"/>
    <property type="project" value="InterPro"/>
</dbReference>
<keyword evidence="4" id="KW-0500">Molybdenum</keyword>
<sequence>MYRKFTLATVATVALVGTATLVACSNSGTDEGTTVTTSGSASAADSASAAAPAEAVETQLFGASSTRVINDELTRLAGELDPPQDVALNNDGSGTLVTQLNEGADADVLITADTKSMDQAEADGTVGEPQELAANSMVMVVPAGNPVGIRSVEDLDGVDLVLCDPQVPCGGVSEQLEKLNDLDLTPVSLEGAVGDVLGKVTNGEAEAGWVYRTDALAAGDDVEVIDIPHANEASTTLWVATVNNSPNPEAAEALAKLILSDEVATRLEEAGFTPSN</sequence>
<dbReference type="NCBIfam" id="TIGR01256">
    <property type="entry name" value="modA"/>
    <property type="match status" value="1"/>
</dbReference>
<evidence type="ECO:0000256" key="4">
    <source>
        <dbReference type="PIRSR" id="PIRSR004846-1"/>
    </source>
</evidence>
<reference evidence="6 7" key="1">
    <citation type="submission" date="2013-09" db="EMBL/GenBank/DDBJ databases">
        <title>Complete genome sequence of Corynebacterium doosanense CAU 212(T) (=DSM 45436(T)), isolated from activated sludge.</title>
        <authorList>
            <person name="Schaffert L."/>
            <person name="Albersmeier A."/>
            <person name="Kalinowski J."/>
            <person name="Ruckert C."/>
        </authorList>
    </citation>
    <scope>NUCLEOTIDE SEQUENCE [LARGE SCALE GENOMIC DNA]</scope>
    <source>
        <strain evidence="6 7">CAU 212</strain>
    </source>
</reference>
<accession>A0A097IFC8</accession>
<comment type="similarity">
    <text evidence="1">Belongs to the bacterial solute-binding protein ModA family.</text>
</comment>
<organism evidence="6 7">
    <name type="scientific">Corynebacterium doosanense CAU 212 = DSM 45436</name>
    <dbReference type="NCBI Taxonomy" id="558173"/>
    <lineage>
        <taxon>Bacteria</taxon>
        <taxon>Bacillati</taxon>
        <taxon>Actinomycetota</taxon>
        <taxon>Actinomycetes</taxon>
        <taxon>Mycobacteriales</taxon>
        <taxon>Corynebacteriaceae</taxon>
        <taxon>Corynebacterium</taxon>
    </lineage>
</organism>
<name>A0A097IFC8_9CORY</name>
<dbReference type="STRING" id="558173.CDOO_05880"/>
<dbReference type="Proteomes" id="UP000029914">
    <property type="component" value="Chromosome"/>
</dbReference>
<dbReference type="AlphaFoldDB" id="A0A097IFC8"/>
<dbReference type="PIRSF" id="PIRSF004846">
    <property type="entry name" value="ModA"/>
    <property type="match status" value="1"/>
</dbReference>
<keyword evidence="2 4" id="KW-0479">Metal-binding</keyword>
<dbReference type="EMBL" id="CP006764">
    <property type="protein sequence ID" value="AIT60833.1"/>
    <property type="molecule type" value="Genomic_DNA"/>
</dbReference>
<evidence type="ECO:0000313" key="7">
    <source>
        <dbReference type="Proteomes" id="UP000029914"/>
    </source>
</evidence>
<feature type="binding site" evidence="4">
    <location>
        <position position="211"/>
    </location>
    <ligand>
        <name>molybdate</name>
        <dbReference type="ChEBI" id="CHEBI:36264"/>
    </ligand>
</feature>
<feature type="binding site" evidence="4">
    <location>
        <position position="193"/>
    </location>
    <ligand>
        <name>molybdate</name>
        <dbReference type="ChEBI" id="CHEBI:36264"/>
    </ligand>
</feature>
<dbReference type="RefSeq" id="WP_018022200.1">
    <property type="nucleotide sequence ID" value="NZ_AQUX01000006.1"/>
</dbReference>
<dbReference type="InterPro" id="IPR005950">
    <property type="entry name" value="ModA"/>
</dbReference>
<dbReference type="PROSITE" id="PS51257">
    <property type="entry name" value="PROKAR_LIPOPROTEIN"/>
    <property type="match status" value="1"/>
</dbReference>
<protein>
    <submittedName>
        <fullName evidence="6">Molybdenum ABC transporter substrate-binding protein</fullName>
    </submittedName>
</protein>
<dbReference type="SUPFAM" id="SSF53850">
    <property type="entry name" value="Periplasmic binding protein-like II"/>
    <property type="match status" value="1"/>
</dbReference>